<gene>
    <name evidence="2" type="ORF">A2663_01705</name>
</gene>
<dbReference type="Proteomes" id="UP000178432">
    <property type="component" value="Unassembled WGS sequence"/>
</dbReference>
<keyword evidence="1" id="KW-0812">Transmembrane</keyword>
<protein>
    <recommendedName>
        <fullName evidence="4">DUF3352 domain-containing protein</fullName>
    </recommendedName>
</protein>
<evidence type="ECO:0000313" key="2">
    <source>
        <dbReference type="EMBL" id="OGY48024.1"/>
    </source>
</evidence>
<evidence type="ECO:0000313" key="3">
    <source>
        <dbReference type="Proteomes" id="UP000178432"/>
    </source>
</evidence>
<dbReference type="AlphaFoldDB" id="A0A1G1Y776"/>
<evidence type="ECO:0008006" key="4">
    <source>
        <dbReference type="Google" id="ProtNLM"/>
    </source>
</evidence>
<feature type="transmembrane region" description="Helical" evidence="1">
    <location>
        <begin position="7"/>
        <end position="27"/>
    </location>
</feature>
<organism evidence="2 3">
    <name type="scientific">Candidatus Buchananbacteria bacterium RIFCSPHIGHO2_01_FULL_46_12</name>
    <dbReference type="NCBI Taxonomy" id="1797536"/>
    <lineage>
        <taxon>Bacteria</taxon>
        <taxon>Candidatus Buchananiibacteriota</taxon>
    </lineage>
</organism>
<sequence length="476" mass="53881">MRVKFIGVILAAVFCLAAVSFFGFYLWRQGQTADPFFEFAPIDSVIYVSVRDSVWPEVKTKISDLPFKEFFKQTAENEIFSRLDLSNDVLAQVKRAAFLLVPDENSQLKKVFVFEFKEAWQIPVKFREYTIFGQNFLVVAESKSVLNKIKQVKSGAMFSLSRRVQYKKNNGLFFLYLNAGNLKSYFKADNQPLNNFFVRLSDNDLFLTLKKKNGAWQFSLKGQTATGRDLSLPEPGQKPLSESLPKDFSYYFSGLTLKEIFSYLNSAEAGISDLNRQTQASFQTIYQNDLSVFINGVSTKPIDAVIFAGNKEYAPGFGLVLVMPAPSGGQIKQFEDLARIFLAQKRPAQKERRLSDKSAVIEFLAEPDNWQWAEETINNDQKIRFLSEPALAFEWAYAIKDNKIFLANSRRQLADFFAGKDLITKNLISRCGQSNSGRLIALNPQTQPPELLPYLPAGLVLLKDSGKELAGCIIDF</sequence>
<keyword evidence="1" id="KW-1133">Transmembrane helix</keyword>
<accession>A0A1G1Y776</accession>
<proteinExistence type="predicted"/>
<comment type="caution">
    <text evidence="2">The sequence shown here is derived from an EMBL/GenBank/DDBJ whole genome shotgun (WGS) entry which is preliminary data.</text>
</comment>
<dbReference type="EMBL" id="MHIF01000020">
    <property type="protein sequence ID" value="OGY48024.1"/>
    <property type="molecule type" value="Genomic_DNA"/>
</dbReference>
<keyword evidence="1" id="KW-0472">Membrane</keyword>
<reference evidence="2 3" key="1">
    <citation type="journal article" date="2016" name="Nat. Commun.">
        <title>Thousands of microbial genomes shed light on interconnected biogeochemical processes in an aquifer system.</title>
        <authorList>
            <person name="Anantharaman K."/>
            <person name="Brown C.T."/>
            <person name="Hug L.A."/>
            <person name="Sharon I."/>
            <person name="Castelle C.J."/>
            <person name="Probst A.J."/>
            <person name="Thomas B.C."/>
            <person name="Singh A."/>
            <person name="Wilkins M.J."/>
            <person name="Karaoz U."/>
            <person name="Brodie E.L."/>
            <person name="Williams K.H."/>
            <person name="Hubbard S.S."/>
            <person name="Banfield J.F."/>
        </authorList>
    </citation>
    <scope>NUCLEOTIDE SEQUENCE [LARGE SCALE GENOMIC DNA]</scope>
</reference>
<name>A0A1G1Y776_9BACT</name>
<evidence type="ECO:0000256" key="1">
    <source>
        <dbReference type="SAM" id="Phobius"/>
    </source>
</evidence>